<accession>M3QYT6</accession>
<protein>
    <submittedName>
        <fullName evidence="1">Uncharacterized protein</fullName>
    </submittedName>
</protein>
<reference evidence="1 2" key="1">
    <citation type="submission" date="2012-11" db="EMBL/GenBank/DDBJ databases">
        <authorList>
            <person name="Weinstock G."/>
            <person name="Sodergren E."/>
            <person name="Lobos E.A."/>
            <person name="Fulton L."/>
            <person name="Fulton R."/>
            <person name="Courtney L."/>
            <person name="Fronick C."/>
            <person name="O'Laughlin M."/>
            <person name="Godfrey J."/>
            <person name="Wilson R.M."/>
            <person name="Miner T."/>
            <person name="Farmer C."/>
            <person name="Delehaunty K."/>
            <person name="Cordes M."/>
            <person name="Minx P."/>
            <person name="Tomlinson C."/>
            <person name="Chen J."/>
            <person name="Wollam A."/>
            <person name="Pepin K.H."/>
            <person name="Bhonagiri V."/>
            <person name="Zhang X."/>
            <person name="Suruliraj S."/>
            <person name="Antonio M."/>
            <person name="Secka O."/>
            <person name="Thomas J."/>
            <person name="Warren W."/>
            <person name="Mitreva M."/>
            <person name="Mardis E.R."/>
            <person name="Wilson R.K."/>
        </authorList>
    </citation>
    <scope>NUCLEOTIDE SEQUENCE [LARGE SCALE GENOMIC DNA]</scope>
    <source>
        <strain evidence="1 2">GAM260BSi</strain>
    </source>
</reference>
<dbReference type="Proteomes" id="UP000012023">
    <property type="component" value="Unassembled WGS sequence"/>
</dbReference>
<organism evidence="1 2">
    <name type="scientific">Helicobacter pylori GAM260BSi</name>
    <dbReference type="NCBI Taxonomy" id="1159046"/>
    <lineage>
        <taxon>Bacteria</taxon>
        <taxon>Pseudomonadati</taxon>
        <taxon>Campylobacterota</taxon>
        <taxon>Epsilonproteobacteria</taxon>
        <taxon>Campylobacterales</taxon>
        <taxon>Helicobacteraceae</taxon>
        <taxon>Helicobacter</taxon>
    </lineage>
</organism>
<dbReference type="HOGENOM" id="CLU_2916239_0_0_7"/>
<gene>
    <name evidence="1" type="ORF">HMPREF1418_00611</name>
</gene>
<sequence>MIGKIKKMVPGKEYKKSCTRSKKLTLITSVTLAILINSTMEEIKNSTKKKEKKTCETAMKR</sequence>
<evidence type="ECO:0000313" key="2">
    <source>
        <dbReference type="Proteomes" id="UP000012023"/>
    </source>
</evidence>
<proteinExistence type="predicted"/>
<name>M3QYT6_HELPX</name>
<dbReference type="EMBL" id="APDV01000032">
    <property type="protein sequence ID" value="EMH24367.1"/>
    <property type="molecule type" value="Genomic_DNA"/>
</dbReference>
<comment type="caution">
    <text evidence="1">The sequence shown here is derived from an EMBL/GenBank/DDBJ whole genome shotgun (WGS) entry which is preliminary data.</text>
</comment>
<evidence type="ECO:0000313" key="1">
    <source>
        <dbReference type="EMBL" id="EMH24367.1"/>
    </source>
</evidence>
<dbReference type="AlphaFoldDB" id="M3QYT6"/>